<proteinExistence type="predicted"/>
<accession>X1BHU7</accession>
<evidence type="ECO:0000313" key="1">
    <source>
        <dbReference type="EMBL" id="GAG94585.1"/>
    </source>
</evidence>
<dbReference type="EMBL" id="BART01026245">
    <property type="protein sequence ID" value="GAG94585.1"/>
    <property type="molecule type" value="Genomic_DNA"/>
</dbReference>
<comment type="caution">
    <text evidence="1">The sequence shown here is derived from an EMBL/GenBank/DDBJ whole genome shotgun (WGS) entry which is preliminary data.</text>
</comment>
<organism evidence="1">
    <name type="scientific">marine sediment metagenome</name>
    <dbReference type="NCBI Taxonomy" id="412755"/>
    <lineage>
        <taxon>unclassified sequences</taxon>
        <taxon>metagenomes</taxon>
        <taxon>ecological metagenomes</taxon>
    </lineage>
</organism>
<reference evidence="1" key="1">
    <citation type="journal article" date="2014" name="Front. Microbiol.">
        <title>High frequency of phylogenetically diverse reductive dehalogenase-homologous genes in deep subseafloor sedimentary metagenomes.</title>
        <authorList>
            <person name="Kawai M."/>
            <person name="Futagami T."/>
            <person name="Toyoda A."/>
            <person name="Takaki Y."/>
            <person name="Nishi S."/>
            <person name="Hori S."/>
            <person name="Arai W."/>
            <person name="Tsubouchi T."/>
            <person name="Morono Y."/>
            <person name="Uchiyama I."/>
            <person name="Ito T."/>
            <person name="Fujiyama A."/>
            <person name="Inagaki F."/>
            <person name="Takami H."/>
        </authorList>
    </citation>
    <scope>NUCLEOTIDE SEQUENCE</scope>
    <source>
        <strain evidence="1">Expedition CK06-06</strain>
    </source>
</reference>
<sequence length="105" mass="11740">MRSNLINPESNVGTKEKAKFLFGIYYEVRSIKKNALPFSDAALEFIANLSSYPFKSIPRPASMVSEKILAGMGYLRDGNNHLTDVIRLIDDAIGGEDFSEREKPN</sequence>
<dbReference type="AlphaFoldDB" id="X1BHU7"/>
<gene>
    <name evidence="1" type="ORF">S01H4_46879</name>
</gene>
<protein>
    <submittedName>
        <fullName evidence="1">Uncharacterized protein</fullName>
    </submittedName>
</protein>
<name>X1BHU7_9ZZZZ</name>